<accession>A0A067NLK3</accession>
<dbReference type="Proteomes" id="UP000027073">
    <property type="component" value="Unassembled WGS sequence"/>
</dbReference>
<dbReference type="PROSITE" id="PS51253">
    <property type="entry name" value="HTH_CENPB"/>
    <property type="match status" value="1"/>
</dbReference>
<reference evidence="4" key="1">
    <citation type="journal article" date="2014" name="Proc. Natl. Acad. Sci. U.S.A.">
        <title>Extensive sampling of basidiomycete genomes demonstrates inadequacy of the white-rot/brown-rot paradigm for wood decay fungi.</title>
        <authorList>
            <person name="Riley R."/>
            <person name="Salamov A.A."/>
            <person name="Brown D.W."/>
            <person name="Nagy L.G."/>
            <person name="Floudas D."/>
            <person name="Held B.W."/>
            <person name="Levasseur A."/>
            <person name="Lombard V."/>
            <person name="Morin E."/>
            <person name="Otillar R."/>
            <person name="Lindquist E.A."/>
            <person name="Sun H."/>
            <person name="LaButti K.M."/>
            <person name="Schmutz J."/>
            <person name="Jabbour D."/>
            <person name="Luo H."/>
            <person name="Baker S.E."/>
            <person name="Pisabarro A.G."/>
            <person name="Walton J.D."/>
            <person name="Blanchette R.A."/>
            <person name="Henrissat B."/>
            <person name="Martin F."/>
            <person name="Cullen D."/>
            <person name="Hibbett D.S."/>
            <person name="Grigoriev I.V."/>
        </authorList>
    </citation>
    <scope>NUCLEOTIDE SEQUENCE [LARGE SCALE GENOMIC DNA]</scope>
    <source>
        <strain evidence="4">PC15</strain>
    </source>
</reference>
<dbReference type="GO" id="GO:0003677">
    <property type="term" value="F:DNA binding"/>
    <property type="evidence" value="ECO:0007669"/>
    <property type="project" value="UniProtKB-KW"/>
</dbReference>
<feature type="non-terminal residue" evidence="3">
    <location>
        <position position="71"/>
    </location>
</feature>
<proteinExistence type="predicted"/>
<dbReference type="EMBL" id="KL198008">
    <property type="protein sequence ID" value="KDQ27875.1"/>
    <property type="molecule type" value="Genomic_DNA"/>
</dbReference>
<evidence type="ECO:0000313" key="3">
    <source>
        <dbReference type="EMBL" id="KDQ27875.1"/>
    </source>
</evidence>
<dbReference type="HOGENOM" id="CLU_076148_4_0_1"/>
<feature type="non-terminal residue" evidence="3">
    <location>
        <position position="1"/>
    </location>
</feature>
<dbReference type="OrthoDB" id="2917041at2759"/>
<name>A0A067NLK3_PLEO1</name>
<dbReference type="AlphaFoldDB" id="A0A067NLK3"/>
<gene>
    <name evidence="3" type="ORF">PLEOSDRAFT_1017134</name>
</gene>
<dbReference type="InParanoid" id="A0A067NLK3"/>
<organism evidence="3 4">
    <name type="scientific">Pleurotus ostreatus (strain PC15)</name>
    <name type="common">Oyster mushroom</name>
    <dbReference type="NCBI Taxonomy" id="1137138"/>
    <lineage>
        <taxon>Eukaryota</taxon>
        <taxon>Fungi</taxon>
        <taxon>Dikarya</taxon>
        <taxon>Basidiomycota</taxon>
        <taxon>Agaricomycotina</taxon>
        <taxon>Agaricomycetes</taxon>
        <taxon>Agaricomycetidae</taxon>
        <taxon>Agaricales</taxon>
        <taxon>Pleurotineae</taxon>
        <taxon>Pleurotaceae</taxon>
        <taxon>Pleurotus</taxon>
    </lineage>
</organism>
<dbReference type="InterPro" id="IPR006600">
    <property type="entry name" value="HTH_CenpB_DNA-bd_dom"/>
</dbReference>
<sequence length="71" mass="8246">IVIRFAVEMALRGFPLTHRRLKEHVDGIVRARLGDAFPATGVGKNWTDRFTEKHRTRLSTYWSHSLDNKRG</sequence>
<dbReference type="VEuPathDB" id="FungiDB:PLEOSDRAFT_1017134"/>
<protein>
    <recommendedName>
        <fullName evidence="2">HTH CENPB-type domain-containing protein</fullName>
    </recommendedName>
</protein>
<keyword evidence="1" id="KW-0238">DNA-binding</keyword>
<evidence type="ECO:0000313" key="4">
    <source>
        <dbReference type="Proteomes" id="UP000027073"/>
    </source>
</evidence>
<evidence type="ECO:0000256" key="1">
    <source>
        <dbReference type="ARBA" id="ARBA00023125"/>
    </source>
</evidence>
<feature type="domain" description="HTH CENPB-type" evidence="2">
    <location>
        <begin position="1"/>
        <end position="60"/>
    </location>
</feature>
<evidence type="ECO:0000259" key="2">
    <source>
        <dbReference type="PROSITE" id="PS51253"/>
    </source>
</evidence>